<dbReference type="EMBL" id="CP011391">
    <property type="protein sequence ID" value="AMK53366.1"/>
    <property type="molecule type" value="Genomic_DNA"/>
</dbReference>
<proteinExistence type="predicted"/>
<organism evidence="1 2">
    <name type="scientific">Faecalibaculum rodentium</name>
    <dbReference type="NCBI Taxonomy" id="1702221"/>
    <lineage>
        <taxon>Bacteria</taxon>
        <taxon>Bacillati</taxon>
        <taxon>Bacillota</taxon>
        <taxon>Erysipelotrichia</taxon>
        <taxon>Erysipelotrichales</taxon>
        <taxon>Erysipelotrichaceae</taxon>
        <taxon>Faecalibaculum</taxon>
    </lineage>
</organism>
<dbReference type="AlphaFoldDB" id="A0A140DRT9"/>
<keyword evidence="2" id="KW-1185">Reference proteome</keyword>
<evidence type="ECO:0000313" key="1">
    <source>
        <dbReference type="EMBL" id="AMK53366.1"/>
    </source>
</evidence>
<reference evidence="1 2" key="1">
    <citation type="journal article" date="2016" name="Gut Pathog.">
        <title>Whole genome sequencing of "Faecalibaculum rodentium" ALO17, isolated from C57BL/6J laboratory mouse feces.</title>
        <authorList>
            <person name="Lim S."/>
            <person name="Chang D.H."/>
            <person name="Ahn S."/>
            <person name="Kim B.C."/>
        </authorList>
    </citation>
    <scope>NUCLEOTIDE SEQUENCE [LARGE SCALE GENOMIC DNA]</scope>
    <source>
        <strain evidence="1 2">Alo17</strain>
    </source>
</reference>
<protein>
    <submittedName>
        <fullName evidence="1">Uncharacterized protein</fullName>
    </submittedName>
</protein>
<name>A0A140DRT9_9FIRM</name>
<dbReference type="STRING" id="1702221.AALO17_02320"/>
<dbReference type="KEGG" id="fro:AALO17_02320"/>
<accession>A0A140DRT9</accession>
<gene>
    <name evidence="1" type="ORF">AALO17_02320</name>
</gene>
<sequence length="51" mass="5951">MEEISSPAKRRRNREKLLRDALEEEAAWFMETNSLSLVYEEAVRPAVCLLV</sequence>
<evidence type="ECO:0000313" key="2">
    <source>
        <dbReference type="Proteomes" id="UP000069771"/>
    </source>
</evidence>
<dbReference type="Proteomes" id="UP000069771">
    <property type="component" value="Chromosome"/>
</dbReference>